<dbReference type="OrthoDB" id="2013972at2759"/>
<evidence type="ECO:0000313" key="2">
    <source>
        <dbReference type="EMBL" id="RPA80043.1"/>
    </source>
</evidence>
<dbReference type="Pfam" id="PF13489">
    <property type="entry name" value="Methyltransf_23"/>
    <property type="match status" value="1"/>
</dbReference>
<evidence type="ECO:0000313" key="3">
    <source>
        <dbReference type="Proteomes" id="UP000275078"/>
    </source>
</evidence>
<feature type="region of interest" description="Disordered" evidence="1">
    <location>
        <begin position="1"/>
        <end position="37"/>
    </location>
</feature>
<reference evidence="2 3" key="1">
    <citation type="journal article" date="2018" name="Nat. Ecol. Evol.">
        <title>Pezizomycetes genomes reveal the molecular basis of ectomycorrhizal truffle lifestyle.</title>
        <authorList>
            <person name="Murat C."/>
            <person name="Payen T."/>
            <person name="Noel B."/>
            <person name="Kuo A."/>
            <person name="Morin E."/>
            <person name="Chen J."/>
            <person name="Kohler A."/>
            <person name="Krizsan K."/>
            <person name="Balestrini R."/>
            <person name="Da Silva C."/>
            <person name="Montanini B."/>
            <person name="Hainaut M."/>
            <person name="Levati E."/>
            <person name="Barry K.W."/>
            <person name="Belfiori B."/>
            <person name="Cichocki N."/>
            <person name="Clum A."/>
            <person name="Dockter R.B."/>
            <person name="Fauchery L."/>
            <person name="Guy J."/>
            <person name="Iotti M."/>
            <person name="Le Tacon F."/>
            <person name="Lindquist E.A."/>
            <person name="Lipzen A."/>
            <person name="Malagnac F."/>
            <person name="Mello A."/>
            <person name="Molinier V."/>
            <person name="Miyauchi S."/>
            <person name="Poulain J."/>
            <person name="Riccioni C."/>
            <person name="Rubini A."/>
            <person name="Sitrit Y."/>
            <person name="Splivallo R."/>
            <person name="Traeger S."/>
            <person name="Wang M."/>
            <person name="Zifcakova L."/>
            <person name="Wipf D."/>
            <person name="Zambonelli A."/>
            <person name="Paolocci F."/>
            <person name="Nowrousian M."/>
            <person name="Ottonello S."/>
            <person name="Baldrian P."/>
            <person name="Spatafora J.W."/>
            <person name="Henrissat B."/>
            <person name="Nagy L.G."/>
            <person name="Aury J.M."/>
            <person name="Wincker P."/>
            <person name="Grigoriev I.V."/>
            <person name="Bonfante P."/>
            <person name="Martin F.M."/>
        </authorList>
    </citation>
    <scope>NUCLEOTIDE SEQUENCE [LARGE SCALE GENOMIC DNA]</scope>
    <source>
        <strain evidence="2 3">RN42</strain>
    </source>
</reference>
<gene>
    <name evidence="2" type="ORF">BJ508DRAFT_131811</name>
</gene>
<feature type="compositionally biased region" description="Polar residues" evidence="1">
    <location>
        <begin position="1"/>
        <end position="26"/>
    </location>
</feature>
<sequence>MSSPKPASNPTSPKETASPVSNSAEITTFPEDEAPLEVADPITLDDTIGDGSSDYGSSIGSDTTSLASSVLNYTYENGRRYHAFREGKYFMPNDETEQDRLDMTHHLWCVRLNGELHLAPLPTNPQRVLDLGTGTGIWAIDFADMYPSAEVTGVDLSPIQPRWVPPNVKFEVDDLEDEWLWEPNSFDYIHSRAMVGSIRNWTKYMEQAYNALRPGGYIEFQETDLNLFSDDDTDKKALAATEYITNVRNAGNILPTRFDVAPELSTLVQAAGFEEITERKIKQPLGTWAKGKKMKEMGSWTLVIMESGLEAYGLKIFTKVLGWEKERFMGFLEEVKADIRNKDYHMYSYSHVVYARKPIDVE</sequence>
<dbReference type="PANTHER" id="PTHR43591:SF24">
    <property type="entry name" value="2-METHOXY-6-POLYPRENYL-1,4-BENZOQUINOL METHYLASE, MITOCHONDRIAL"/>
    <property type="match status" value="1"/>
</dbReference>
<keyword evidence="2" id="KW-0489">Methyltransferase</keyword>
<dbReference type="SUPFAM" id="SSF53335">
    <property type="entry name" value="S-adenosyl-L-methionine-dependent methyltransferases"/>
    <property type="match status" value="1"/>
</dbReference>
<dbReference type="PANTHER" id="PTHR43591">
    <property type="entry name" value="METHYLTRANSFERASE"/>
    <property type="match status" value="1"/>
</dbReference>
<dbReference type="EMBL" id="ML119692">
    <property type="protein sequence ID" value="RPA80043.1"/>
    <property type="molecule type" value="Genomic_DNA"/>
</dbReference>
<evidence type="ECO:0000256" key="1">
    <source>
        <dbReference type="SAM" id="MobiDB-lite"/>
    </source>
</evidence>
<dbReference type="AlphaFoldDB" id="A0A3N4I1T2"/>
<dbReference type="CDD" id="cd02440">
    <property type="entry name" value="AdoMet_MTases"/>
    <property type="match status" value="1"/>
</dbReference>
<dbReference type="InterPro" id="IPR029063">
    <property type="entry name" value="SAM-dependent_MTases_sf"/>
</dbReference>
<organism evidence="2 3">
    <name type="scientific">Ascobolus immersus RN42</name>
    <dbReference type="NCBI Taxonomy" id="1160509"/>
    <lineage>
        <taxon>Eukaryota</taxon>
        <taxon>Fungi</taxon>
        <taxon>Dikarya</taxon>
        <taxon>Ascomycota</taxon>
        <taxon>Pezizomycotina</taxon>
        <taxon>Pezizomycetes</taxon>
        <taxon>Pezizales</taxon>
        <taxon>Ascobolaceae</taxon>
        <taxon>Ascobolus</taxon>
    </lineage>
</organism>
<proteinExistence type="predicted"/>
<dbReference type="STRING" id="1160509.A0A3N4I1T2"/>
<dbReference type="Gene3D" id="3.40.50.150">
    <property type="entry name" value="Vaccinia Virus protein VP39"/>
    <property type="match status" value="1"/>
</dbReference>
<keyword evidence="2" id="KW-0808">Transferase</keyword>
<dbReference type="GO" id="GO:0008168">
    <property type="term" value="F:methyltransferase activity"/>
    <property type="evidence" value="ECO:0007669"/>
    <property type="project" value="UniProtKB-KW"/>
</dbReference>
<protein>
    <submittedName>
        <fullName evidence="2">S-adenosyl-L-methionine-dependent methyltransferase</fullName>
    </submittedName>
</protein>
<dbReference type="Proteomes" id="UP000275078">
    <property type="component" value="Unassembled WGS sequence"/>
</dbReference>
<dbReference type="GO" id="GO:0032259">
    <property type="term" value="P:methylation"/>
    <property type="evidence" value="ECO:0007669"/>
    <property type="project" value="UniProtKB-KW"/>
</dbReference>
<keyword evidence="3" id="KW-1185">Reference proteome</keyword>
<name>A0A3N4I1T2_ASCIM</name>
<accession>A0A3N4I1T2</accession>